<evidence type="ECO:0000256" key="5">
    <source>
        <dbReference type="RuleBase" id="RU369093"/>
    </source>
</evidence>
<keyword evidence="8" id="KW-1185">Reference proteome</keyword>
<dbReference type="Proteomes" id="UP000325577">
    <property type="component" value="Linkage Group LG5"/>
</dbReference>
<dbReference type="GO" id="GO:0006952">
    <property type="term" value="P:defense response"/>
    <property type="evidence" value="ECO:0007669"/>
    <property type="project" value="UniProtKB-ARBA"/>
</dbReference>
<dbReference type="UniPathway" id="UPA00143"/>
<sequence>MGITRNATPTPAPISEMDEIDVPSYFICPISMQLMRDPVTVSTGITYDRENIERWLYSCKNNTCPVTKQVLSDIDLTPNHTLRRLIQAWCTLNALHGIERIPTPKPPVDKAQIAKLLNNAKKFPDLQHKCLRRLRSIAHGGERNKRCLEAAGAVEFLASIIKKDESTMTEVSLDDGTELTIKTSDEALKILYNLQTSETALKKLIHDDGEFMESLMHILNDGNSQSRVYAIMLLKTIFKAADPIQLVSVKPEFFVEIVHILRDDISHQASKAALKLLVELCPWGRNRTKAVEEGAVSVLIELLLETSERRACELIMVVLDHLCGCADGRAELLKHGAGLAIVSKKILRVSQVASDRAVKILSSICRFSATSRVLQEMLQVGVVSKLCLVIQVDSSPKTKDRAKEILKLHSRVWKNSSCIPPHSLSSYP</sequence>
<keyword evidence="3 5" id="KW-0808">Transferase</keyword>
<dbReference type="SUPFAM" id="SSF48371">
    <property type="entry name" value="ARM repeat"/>
    <property type="match status" value="1"/>
</dbReference>
<reference evidence="7 8" key="1">
    <citation type="submission" date="2019-09" db="EMBL/GenBank/DDBJ databases">
        <title>A chromosome-level genome assembly of the Chinese tupelo Nyssa sinensis.</title>
        <authorList>
            <person name="Yang X."/>
            <person name="Kang M."/>
            <person name="Yang Y."/>
            <person name="Xiong H."/>
            <person name="Wang M."/>
            <person name="Zhang Z."/>
            <person name="Wang Z."/>
            <person name="Wu H."/>
            <person name="Ma T."/>
            <person name="Liu J."/>
            <person name="Xi Z."/>
        </authorList>
    </citation>
    <scope>NUCLEOTIDE SEQUENCE [LARGE SCALE GENOMIC DNA]</scope>
    <source>
        <strain evidence="7">J267</strain>
        <tissue evidence="7">Leaf</tissue>
    </source>
</reference>
<dbReference type="PROSITE" id="PS51698">
    <property type="entry name" value="U_BOX"/>
    <property type="match status" value="1"/>
</dbReference>
<organism evidence="7 8">
    <name type="scientific">Nyssa sinensis</name>
    <dbReference type="NCBI Taxonomy" id="561372"/>
    <lineage>
        <taxon>Eukaryota</taxon>
        <taxon>Viridiplantae</taxon>
        <taxon>Streptophyta</taxon>
        <taxon>Embryophyta</taxon>
        <taxon>Tracheophyta</taxon>
        <taxon>Spermatophyta</taxon>
        <taxon>Magnoliopsida</taxon>
        <taxon>eudicotyledons</taxon>
        <taxon>Gunneridae</taxon>
        <taxon>Pentapetalae</taxon>
        <taxon>asterids</taxon>
        <taxon>Cornales</taxon>
        <taxon>Nyssaceae</taxon>
        <taxon>Nyssa</taxon>
    </lineage>
</organism>
<dbReference type="InterPro" id="IPR003613">
    <property type="entry name" value="Ubox_domain"/>
</dbReference>
<dbReference type="PANTHER" id="PTHR22849:SF11">
    <property type="entry name" value="U-BOX DOMAIN-CONTAINING PROTEIN"/>
    <property type="match status" value="1"/>
</dbReference>
<dbReference type="InterPro" id="IPR011989">
    <property type="entry name" value="ARM-like"/>
</dbReference>
<comment type="catalytic activity">
    <reaction evidence="1 5">
        <text>S-ubiquitinyl-[E2 ubiquitin-conjugating enzyme]-L-cysteine + [acceptor protein]-L-lysine = [E2 ubiquitin-conjugating enzyme]-L-cysteine + N(6)-ubiquitinyl-[acceptor protein]-L-lysine.</text>
        <dbReference type="EC" id="2.3.2.27"/>
    </reaction>
</comment>
<dbReference type="PANTHER" id="PTHR22849">
    <property type="entry name" value="WDSAM1 PROTEIN"/>
    <property type="match status" value="1"/>
</dbReference>
<dbReference type="Pfam" id="PF25598">
    <property type="entry name" value="ARM_PUB"/>
    <property type="match status" value="1"/>
</dbReference>
<dbReference type="FunFam" id="3.30.40.10:FF:000437">
    <property type="entry name" value="RING-type E3 ubiquitin transferase"/>
    <property type="match status" value="1"/>
</dbReference>
<dbReference type="SUPFAM" id="SSF57850">
    <property type="entry name" value="RING/U-box"/>
    <property type="match status" value="1"/>
</dbReference>
<evidence type="ECO:0000256" key="1">
    <source>
        <dbReference type="ARBA" id="ARBA00000900"/>
    </source>
</evidence>
<gene>
    <name evidence="7" type="ORF">F0562_012223</name>
</gene>
<dbReference type="SMART" id="SM00504">
    <property type="entry name" value="Ubox"/>
    <property type="match status" value="1"/>
</dbReference>
<dbReference type="CDD" id="cd16664">
    <property type="entry name" value="RING-Ubox_PUB"/>
    <property type="match status" value="1"/>
</dbReference>
<dbReference type="EMBL" id="CM018048">
    <property type="protein sequence ID" value="KAA8521550.1"/>
    <property type="molecule type" value="Genomic_DNA"/>
</dbReference>
<protein>
    <recommendedName>
        <fullName evidence="5 6">U-box domain-containing protein</fullName>
        <ecNumber evidence="5">2.3.2.27</ecNumber>
    </recommendedName>
    <alternativeName>
        <fullName evidence="5">RING-type E3 ubiquitin transferase PUB</fullName>
    </alternativeName>
</protein>
<dbReference type="GO" id="GO:0061630">
    <property type="term" value="F:ubiquitin protein ligase activity"/>
    <property type="evidence" value="ECO:0007669"/>
    <property type="project" value="UniProtKB-UniRule"/>
</dbReference>
<dbReference type="InterPro" id="IPR016024">
    <property type="entry name" value="ARM-type_fold"/>
</dbReference>
<dbReference type="InterPro" id="IPR045185">
    <property type="entry name" value="PUB22/23/24-like"/>
</dbReference>
<evidence type="ECO:0000313" key="7">
    <source>
        <dbReference type="EMBL" id="KAA8521550.1"/>
    </source>
</evidence>
<evidence type="ECO:0000256" key="3">
    <source>
        <dbReference type="ARBA" id="ARBA00022679"/>
    </source>
</evidence>
<comment type="pathway">
    <text evidence="2 5">Protein modification; protein ubiquitination.</text>
</comment>
<dbReference type="AlphaFoldDB" id="A0A5J4ZSY7"/>
<dbReference type="OrthoDB" id="10064100at2759"/>
<evidence type="ECO:0000313" key="8">
    <source>
        <dbReference type="Proteomes" id="UP000325577"/>
    </source>
</evidence>
<evidence type="ECO:0000256" key="4">
    <source>
        <dbReference type="ARBA" id="ARBA00022786"/>
    </source>
</evidence>
<dbReference type="InterPro" id="IPR045210">
    <property type="entry name" value="RING-Ubox_PUB"/>
</dbReference>
<accession>A0A5J4ZSY7</accession>
<comment type="function">
    <text evidence="5">Functions as an E3 ubiquitin ligase.</text>
</comment>
<evidence type="ECO:0000256" key="2">
    <source>
        <dbReference type="ARBA" id="ARBA00004906"/>
    </source>
</evidence>
<dbReference type="GO" id="GO:0016567">
    <property type="term" value="P:protein ubiquitination"/>
    <property type="evidence" value="ECO:0007669"/>
    <property type="project" value="UniProtKB-UniRule"/>
</dbReference>
<dbReference type="Gene3D" id="3.30.40.10">
    <property type="entry name" value="Zinc/RING finger domain, C3HC4 (zinc finger)"/>
    <property type="match status" value="1"/>
</dbReference>
<dbReference type="EC" id="2.3.2.27" evidence="5"/>
<name>A0A5J4ZSY7_9ASTE</name>
<dbReference type="Pfam" id="PF04564">
    <property type="entry name" value="U-box"/>
    <property type="match status" value="1"/>
</dbReference>
<evidence type="ECO:0000259" key="6">
    <source>
        <dbReference type="PROSITE" id="PS51698"/>
    </source>
</evidence>
<keyword evidence="4 5" id="KW-0833">Ubl conjugation pathway</keyword>
<dbReference type="Gene3D" id="1.25.10.10">
    <property type="entry name" value="Leucine-rich Repeat Variant"/>
    <property type="match status" value="1"/>
</dbReference>
<feature type="domain" description="U-box" evidence="6">
    <location>
        <begin position="21"/>
        <end position="96"/>
    </location>
</feature>
<dbReference type="InterPro" id="IPR058678">
    <property type="entry name" value="ARM_PUB"/>
</dbReference>
<proteinExistence type="predicted"/>
<dbReference type="InterPro" id="IPR013083">
    <property type="entry name" value="Znf_RING/FYVE/PHD"/>
</dbReference>